<protein>
    <submittedName>
        <fullName evidence="2">Uncharacterized protein</fullName>
    </submittedName>
</protein>
<accession>A0AAD7ZI77</accession>
<keyword evidence="3" id="KW-1185">Reference proteome</keyword>
<name>A0AAD7ZI77_DIPPU</name>
<gene>
    <name evidence="2" type="ORF">L9F63_024023</name>
</gene>
<sequence>MFKKRPNIPPRPKPPVGDQILEDIKNAPEDDDVFILMKNTTEFLPNIQDTAVNADDSNSPEAVYQKVRNYLEVNRNLESVMKTLEEQTNVLLSSEVEIKNMAKDIRKQAMDAVK</sequence>
<dbReference type="Proteomes" id="UP001233999">
    <property type="component" value="Unassembled WGS sequence"/>
</dbReference>
<dbReference type="Pfam" id="PF15136">
    <property type="entry name" value="UPF0449"/>
    <property type="match status" value="1"/>
</dbReference>
<dbReference type="InterPro" id="IPR028227">
    <property type="entry name" value="UPF0449"/>
</dbReference>
<proteinExistence type="inferred from homology"/>
<dbReference type="PANTHER" id="PTHR34766:SF1">
    <property type="entry name" value="UPF0449 PROTEIN C19ORF25"/>
    <property type="match status" value="1"/>
</dbReference>
<evidence type="ECO:0000313" key="2">
    <source>
        <dbReference type="EMBL" id="KAJ9580807.1"/>
    </source>
</evidence>
<reference evidence="2" key="1">
    <citation type="journal article" date="2023" name="IScience">
        <title>Live-bearing cockroach genome reveals convergent evolutionary mechanisms linked to viviparity in insects and beyond.</title>
        <authorList>
            <person name="Fouks B."/>
            <person name="Harrison M.C."/>
            <person name="Mikhailova A.A."/>
            <person name="Marchal E."/>
            <person name="English S."/>
            <person name="Carruthers M."/>
            <person name="Jennings E.C."/>
            <person name="Chiamaka E.L."/>
            <person name="Frigard R.A."/>
            <person name="Pippel M."/>
            <person name="Attardo G.M."/>
            <person name="Benoit J.B."/>
            <person name="Bornberg-Bauer E."/>
            <person name="Tobe S.S."/>
        </authorList>
    </citation>
    <scope>NUCLEOTIDE SEQUENCE</scope>
    <source>
        <strain evidence="2">Stay&amp;Tobe</strain>
    </source>
</reference>
<evidence type="ECO:0000256" key="1">
    <source>
        <dbReference type="ARBA" id="ARBA00006137"/>
    </source>
</evidence>
<comment type="similarity">
    <text evidence="1">Belongs to the UPF0449 family.</text>
</comment>
<evidence type="ECO:0000313" key="3">
    <source>
        <dbReference type="Proteomes" id="UP001233999"/>
    </source>
</evidence>
<dbReference type="EMBL" id="JASPKZ010008138">
    <property type="protein sequence ID" value="KAJ9580807.1"/>
    <property type="molecule type" value="Genomic_DNA"/>
</dbReference>
<comment type="caution">
    <text evidence="2">The sequence shown here is derived from an EMBL/GenBank/DDBJ whole genome shotgun (WGS) entry which is preliminary data.</text>
</comment>
<dbReference type="PANTHER" id="PTHR34766">
    <property type="entry name" value="UPF0449 PROTEIN C19ORF25"/>
    <property type="match status" value="1"/>
</dbReference>
<reference evidence="2" key="2">
    <citation type="submission" date="2023-05" db="EMBL/GenBank/DDBJ databases">
        <authorList>
            <person name="Fouks B."/>
        </authorList>
    </citation>
    <scope>NUCLEOTIDE SEQUENCE</scope>
    <source>
        <strain evidence="2">Stay&amp;Tobe</strain>
        <tissue evidence="2">Testes</tissue>
    </source>
</reference>
<dbReference type="AlphaFoldDB" id="A0AAD7ZI77"/>
<organism evidence="2 3">
    <name type="scientific">Diploptera punctata</name>
    <name type="common">Pacific beetle cockroach</name>
    <dbReference type="NCBI Taxonomy" id="6984"/>
    <lineage>
        <taxon>Eukaryota</taxon>
        <taxon>Metazoa</taxon>
        <taxon>Ecdysozoa</taxon>
        <taxon>Arthropoda</taxon>
        <taxon>Hexapoda</taxon>
        <taxon>Insecta</taxon>
        <taxon>Pterygota</taxon>
        <taxon>Neoptera</taxon>
        <taxon>Polyneoptera</taxon>
        <taxon>Dictyoptera</taxon>
        <taxon>Blattodea</taxon>
        <taxon>Blaberoidea</taxon>
        <taxon>Blaberidae</taxon>
        <taxon>Diplopterinae</taxon>
        <taxon>Diploptera</taxon>
    </lineage>
</organism>